<comment type="caution">
    <text evidence="2">The sequence shown here is derived from an EMBL/GenBank/DDBJ whole genome shotgun (WGS) entry which is preliminary data.</text>
</comment>
<sequence length="98" mass="10602">MEANKPKTKANTDNLFAGLIIFVGLVLGYLLYSSYPDGLFGAVAVPPAPKLDDLGQKVEKLDLRFTVLDRIASSQLEIFGEIPVTPGTTGKEDLFSPF</sequence>
<dbReference type="AlphaFoldDB" id="A0A1F8G3H6"/>
<dbReference type="STRING" id="1802689.A3F25_01385"/>
<gene>
    <name evidence="2" type="ORF">A3F25_01385</name>
</gene>
<keyword evidence="1" id="KW-1133">Transmembrane helix</keyword>
<feature type="transmembrane region" description="Helical" evidence="1">
    <location>
        <begin position="15"/>
        <end position="32"/>
    </location>
</feature>
<organism evidence="2 3">
    <name type="scientific">Candidatus Yanofskybacteria bacterium RIFCSPHIGHO2_12_FULL_45_19b</name>
    <dbReference type="NCBI Taxonomy" id="1802689"/>
    <lineage>
        <taxon>Bacteria</taxon>
        <taxon>Candidatus Yanofskyibacteriota</taxon>
    </lineage>
</organism>
<keyword evidence="1" id="KW-0472">Membrane</keyword>
<dbReference type="Proteomes" id="UP000177478">
    <property type="component" value="Unassembled WGS sequence"/>
</dbReference>
<name>A0A1F8G3H6_9BACT</name>
<accession>A0A1F8G3H6</accession>
<evidence type="ECO:0000313" key="3">
    <source>
        <dbReference type="Proteomes" id="UP000177478"/>
    </source>
</evidence>
<dbReference type="EMBL" id="MGKD01000020">
    <property type="protein sequence ID" value="OGN19348.1"/>
    <property type="molecule type" value="Genomic_DNA"/>
</dbReference>
<protein>
    <submittedName>
        <fullName evidence="2">Uncharacterized protein</fullName>
    </submittedName>
</protein>
<evidence type="ECO:0000313" key="2">
    <source>
        <dbReference type="EMBL" id="OGN19348.1"/>
    </source>
</evidence>
<proteinExistence type="predicted"/>
<keyword evidence="1" id="KW-0812">Transmembrane</keyword>
<reference evidence="2 3" key="1">
    <citation type="journal article" date="2016" name="Nat. Commun.">
        <title>Thousands of microbial genomes shed light on interconnected biogeochemical processes in an aquifer system.</title>
        <authorList>
            <person name="Anantharaman K."/>
            <person name="Brown C.T."/>
            <person name="Hug L.A."/>
            <person name="Sharon I."/>
            <person name="Castelle C.J."/>
            <person name="Probst A.J."/>
            <person name="Thomas B.C."/>
            <person name="Singh A."/>
            <person name="Wilkins M.J."/>
            <person name="Karaoz U."/>
            <person name="Brodie E.L."/>
            <person name="Williams K.H."/>
            <person name="Hubbard S.S."/>
            <person name="Banfield J.F."/>
        </authorList>
    </citation>
    <scope>NUCLEOTIDE SEQUENCE [LARGE SCALE GENOMIC DNA]</scope>
</reference>
<evidence type="ECO:0000256" key="1">
    <source>
        <dbReference type="SAM" id="Phobius"/>
    </source>
</evidence>